<reference evidence="1 2" key="1">
    <citation type="submission" date="2019-07" db="EMBL/GenBank/DDBJ databases">
        <title>Rhodococcus cavernicolus sp. nov., isolated from a cave.</title>
        <authorList>
            <person name="Lee S.D."/>
        </authorList>
    </citation>
    <scope>NUCLEOTIDE SEQUENCE [LARGE SCALE GENOMIC DNA]</scope>
    <source>
        <strain evidence="1 2">C1-24</strain>
    </source>
</reference>
<evidence type="ECO:0000313" key="1">
    <source>
        <dbReference type="EMBL" id="KAA0023954.1"/>
    </source>
</evidence>
<dbReference type="OrthoDB" id="3418949at2"/>
<keyword evidence="2" id="KW-1185">Reference proteome</keyword>
<proteinExistence type="predicted"/>
<dbReference type="EMBL" id="VLNY01000002">
    <property type="protein sequence ID" value="KAA0023954.1"/>
    <property type="molecule type" value="Genomic_DNA"/>
</dbReference>
<dbReference type="Proteomes" id="UP000322244">
    <property type="component" value="Unassembled WGS sequence"/>
</dbReference>
<protein>
    <submittedName>
        <fullName evidence="1">Uncharacterized protein</fullName>
    </submittedName>
</protein>
<dbReference type="AlphaFoldDB" id="A0A5A7SEE3"/>
<dbReference type="RefSeq" id="WP_149429114.1">
    <property type="nucleotide sequence ID" value="NZ_VLNY01000002.1"/>
</dbReference>
<gene>
    <name evidence="1" type="ORF">FOY51_05075</name>
</gene>
<evidence type="ECO:0000313" key="2">
    <source>
        <dbReference type="Proteomes" id="UP000322244"/>
    </source>
</evidence>
<comment type="caution">
    <text evidence="1">The sequence shown here is derived from an EMBL/GenBank/DDBJ whole genome shotgun (WGS) entry which is preliminary data.</text>
</comment>
<accession>A0A5A7SEE3</accession>
<sequence>MPDFEYHPDEQPAPLGNRVELIVAIGKYLGDIENDVRFVGEPKDVGWHEMHGALAALAQSDEISIAGLALIAAELGVLTGANQEADSLG</sequence>
<name>A0A5A7SEE3_9NOCA</name>
<organism evidence="1 2">
    <name type="scientific">Antrihabitans cavernicola</name>
    <dbReference type="NCBI Taxonomy" id="2495913"/>
    <lineage>
        <taxon>Bacteria</taxon>
        <taxon>Bacillati</taxon>
        <taxon>Actinomycetota</taxon>
        <taxon>Actinomycetes</taxon>
        <taxon>Mycobacteriales</taxon>
        <taxon>Nocardiaceae</taxon>
        <taxon>Antrihabitans</taxon>
    </lineage>
</organism>